<dbReference type="PANTHER" id="PTHR11548">
    <property type="entry name" value="THYMIDYLATE SYNTHASE 1"/>
    <property type="match status" value="1"/>
</dbReference>
<comment type="caution">
    <text evidence="6">The sequence shown here is derived from an EMBL/GenBank/DDBJ whole genome shotgun (WGS) entry which is preliminary data.</text>
</comment>
<dbReference type="Proteomes" id="UP000176558">
    <property type="component" value="Unassembled WGS sequence"/>
</dbReference>
<keyword evidence="2 4" id="KW-0489">Methyltransferase</keyword>
<dbReference type="HAMAP" id="MF_00008">
    <property type="entry name" value="Thymidy_synth_bact"/>
    <property type="match status" value="1"/>
</dbReference>
<dbReference type="UniPathway" id="UPA00575"/>
<comment type="similarity">
    <text evidence="4">Belongs to the thymidylate synthase family. Bacterial-type ThyA subfamily.</text>
</comment>
<dbReference type="NCBIfam" id="TIGR03284">
    <property type="entry name" value="thym_sym"/>
    <property type="match status" value="1"/>
</dbReference>
<evidence type="ECO:0000259" key="5">
    <source>
        <dbReference type="Pfam" id="PF00303"/>
    </source>
</evidence>
<evidence type="ECO:0000256" key="1">
    <source>
        <dbReference type="ARBA" id="ARBA00011947"/>
    </source>
</evidence>
<feature type="binding site" description="in other chain" evidence="4">
    <location>
        <begin position="216"/>
        <end position="218"/>
    </location>
    <ligand>
        <name>dUMP</name>
        <dbReference type="ChEBI" id="CHEBI:246422"/>
        <note>ligand shared between dimeric partners</note>
    </ligand>
</feature>
<comment type="function">
    <text evidence="4">Catalyzes the reductive methylation of 2'-deoxyuridine-5'-monophosphate (dUMP) to 2'-deoxythymidine-5'-monophosphate (dTMP) while utilizing 5,10-methylenetetrahydrofolate (mTHF) as the methyl donor and reductant in the reaction, yielding dihydrofolate (DHF) as a by-product. This enzymatic reaction provides an intracellular de novo source of dTMP, an essential precursor for DNA biosynthesis.</text>
</comment>
<dbReference type="GO" id="GO:0005829">
    <property type="term" value="C:cytosol"/>
    <property type="evidence" value="ECO:0007669"/>
    <property type="project" value="TreeGrafter"/>
</dbReference>
<feature type="binding site" description="in other chain" evidence="4">
    <location>
        <position position="186"/>
    </location>
    <ligand>
        <name>dUMP</name>
        <dbReference type="ChEBI" id="CHEBI:246422"/>
        <note>ligand shared between dimeric partners</note>
    </ligand>
</feature>
<evidence type="ECO:0000256" key="3">
    <source>
        <dbReference type="ARBA" id="ARBA00022679"/>
    </source>
</evidence>
<dbReference type="GO" id="GO:0006235">
    <property type="term" value="P:dTTP biosynthetic process"/>
    <property type="evidence" value="ECO:0007669"/>
    <property type="project" value="UniProtKB-UniRule"/>
</dbReference>
<dbReference type="EMBL" id="MHWT01000026">
    <property type="protein sequence ID" value="OHB11882.1"/>
    <property type="molecule type" value="Genomic_DNA"/>
</dbReference>
<feature type="binding site" evidence="4">
    <location>
        <begin position="135"/>
        <end position="136"/>
    </location>
    <ligand>
        <name>dUMP</name>
        <dbReference type="ChEBI" id="CHEBI:246422"/>
        <note>ligand shared between dimeric partners</note>
    </ligand>
</feature>
<keyword evidence="4" id="KW-0963">Cytoplasm</keyword>
<reference evidence="6 7" key="1">
    <citation type="journal article" date="2016" name="Nat. Commun.">
        <title>Thousands of microbial genomes shed light on interconnected biogeochemical processes in an aquifer system.</title>
        <authorList>
            <person name="Anantharaman K."/>
            <person name="Brown C.T."/>
            <person name="Hug L.A."/>
            <person name="Sharon I."/>
            <person name="Castelle C.J."/>
            <person name="Probst A.J."/>
            <person name="Thomas B.C."/>
            <person name="Singh A."/>
            <person name="Wilkins M.J."/>
            <person name="Karaoz U."/>
            <person name="Brodie E.L."/>
            <person name="Williams K.H."/>
            <person name="Hubbard S.S."/>
            <person name="Banfield J.F."/>
        </authorList>
    </citation>
    <scope>NUCLEOTIDE SEQUENCE [LARGE SCALE GENOMIC DNA]</scope>
</reference>
<evidence type="ECO:0000313" key="7">
    <source>
        <dbReference type="Proteomes" id="UP000176558"/>
    </source>
</evidence>
<dbReference type="PANTHER" id="PTHR11548:SF9">
    <property type="entry name" value="THYMIDYLATE SYNTHASE"/>
    <property type="match status" value="1"/>
</dbReference>
<dbReference type="AlphaFoldDB" id="A0A1G2URD1"/>
<dbReference type="Gene3D" id="3.30.572.10">
    <property type="entry name" value="Thymidylate synthase/dCMP hydroxymethylase domain"/>
    <property type="match status" value="1"/>
</dbReference>
<keyword evidence="3 4" id="KW-0808">Transferase</keyword>
<feature type="domain" description="Thymidylate synthase/dCMP hydroxymethylase" evidence="5">
    <location>
        <begin position="2"/>
        <end position="271"/>
    </location>
</feature>
<comment type="subcellular location">
    <subcellularLocation>
        <location evidence="4">Cytoplasm</location>
    </subcellularLocation>
</comment>
<evidence type="ECO:0000256" key="4">
    <source>
        <dbReference type="HAMAP-Rule" id="MF_00008"/>
    </source>
</evidence>
<comment type="subunit">
    <text evidence="4">Homodimer.</text>
</comment>
<proteinExistence type="inferred from homology"/>
<feature type="active site" description="Nucleophile" evidence="4">
    <location>
        <position position="155"/>
    </location>
</feature>
<name>A0A1G2URD1_9BACT</name>
<accession>A0A1G2URD1</accession>
<comment type="catalytic activity">
    <reaction evidence="4">
        <text>dUMP + (6R)-5,10-methylene-5,6,7,8-tetrahydrofolate = 7,8-dihydrofolate + dTMP</text>
        <dbReference type="Rhea" id="RHEA:12104"/>
        <dbReference type="ChEBI" id="CHEBI:15636"/>
        <dbReference type="ChEBI" id="CHEBI:57451"/>
        <dbReference type="ChEBI" id="CHEBI:63528"/>
        <dbReference type="ChEBI" id="CHEBI:246422"/>
        <dbReference type="EC" id="2.1.1.45"/>
    </reaction>
</comment>
<dbReference type="CDD" id="cd00351">
    <property type="entry name" value="TS_Pyrimidine_HMase"/>
    <property type="match status" value="1"/>
</dbReference>
<dbReference type="Pfam" id="PF00303">
    <property type="entry name" value="Thymidylat_synt"/>
    <property type="match status" value="1"/>
</dbReference>
<dbReference type="InterPro" id="IPR000398">
    <property type="entry name" value="Thymidylate_synthase"/>
</dbReference>
<dbReference type="GO" id="GO:0006231">
    <property type="term" value="P:dTMP biosynthetic process"/>
    <property type="evidence" value="ECO:0007669"/>
    <property type="project" value="UniProtKB-UniRule"/>
</dbReference>
<dbReference type="GO" id="GO:0004799">
    <property type="term" value="F:thymidylate synthase activity"/>
    <property type="evidence" value="ECO:0007669"/>
    <property type="project" value="UniProtKB-UniRule"/>
</dbReference>
<dbReference type="NCBIfam" id="NF002497">
    <property type="entry name" value="PRK01827.1-3"/>
    <property type="match status" value="1"/>
</dbReference>
<comment type="caution">
    <text evidence="4">Lacks conserved residue(s) required for the propagation of feature annotation.</text>
</comment>
<dbReference type="PRINTS" id="PR00108">
    <property type="entry name" value="THYMDSNTHASE"/>
</dbReference>
<dbReference type="GO" id="GO:0032259">
    <property type="term" value="P:methylation"/>
    <property type="evidence" value="ECO:0007669"/>
    <property type="project" value="UniProtKB-KW"/>
</dbReference>
<protein>
    <recommendedName>
        <fullName evidence="1 4">Thymidylate synthase</fullName>
        <shortName evidence="4">TS</shortName>
        <shortName evidence="4">TSase</shortName>
        <ecNumber evidence="1 4">2.1.1.45</ecNumber>
    </recommendedName>
</protein>
<evidence type="ECO:0000256" key="2">
    <source>
        <dbReference type="ARBA" id="ARBA00022603"/>
    </source>
</evidence>
<sequence>MRQYLDLLDDVLTNGKRKTDLQGIGNLAIFCREMRFRPAEEFPMITTKKLPLRLIVGELLWFLSGSSRWDFLHEHNITIWDEWGKAEVSSLYGLHEGDLGRIYGPQWVRWLARNGTEINQIQRLVDGLKSHPDSRRHKVIAWNPEDVDSVAVAPCHGDFKCFVIDGELSLHLNQRSCDMFLGVPFNMVCYSLLLFMLAQVTGLHPGEFIHTLEDVHIYLNHVEQVKLQLTREPRSLPKIVLNPDVCDIFGFTFSDFTLTGYNPHPHISGDVGI</sequence>
<feature type="binding site" description="in other chain" evidence="4">
    <location>
        <begin position="175"/>
        <end position="178"/>
    </location>
    <ligand>
        <name>dUMP</name>
        <dbReference type="ChEBI" id="CHEBI:246422"/>
        <note>ligand shared between dimeric partners</note>
    </ligand>
</feature>
<organism evidence="6 7">
    <name type="scientific">Candidatus Zambryskibacteria bacterium RIFCSPLOWO2_12_FULL_39_23</name>
    <dbReference type="NCBI Taxonomy" id="1802776"/>
    <lineage>
        <taxon>Bacteria</taxon>
        <taxon>Candidatus Zambryskiibacteriota</taxon>
    </lineage>
</organism>
<dbReference type="InterPro" id="IPR045097">
    <property type="entry name" value="Thymidate_synth/dCMP_Mease"/>
</dbReference>
<feature type="binding site" evidence="4">
    <location>
        <position position="178"/>
    </location>
    <ligand>
        <name>(6R)-5,10-methylene-5,6,7,8-tetrahydrofolate</name>
        <dbReference type="ChEBI" id="CHEBI:15636"/>
    </ligand>
</feature>
<keyword evidence="4" id="KW-0545">Nucleotide biosynthesis</keyword>
<dbReference type="EC" id="2.1.1.45" evidence="1 4"/>
<dbReference type="InterPro" id="IPR036926">
    <property type="entry name" value="Thymidate_synth/dCMP_Mease_sf"/>
</dbReference>
<dbReference type="SUPFAM" id="SSF55831">
    <property type="entry name" value="Thymidylate synthase/dCMP hydroxymethylase"/>
    <property type="match status" value="1"/>
</dbReference>
<comment type="pathway">
    <text evidence="4">Pyrimidine metabolism; dTTP biosynthesis.</text>
</comment>
<evidence type="ECO:0000313" key="6">
    <source>
        <dbReference type="EMBL" id="OHB11882.1"/>
    </source>
</evidence>
<gene>
    <name evidence="4" type="primary">thyA</name>
    <name evidence="6" type="ORF">A3G99_00985</name>
</gene>
<dbReference type="InterPro" id="IPR023451">
    <property type="entry name" value="Thymidate_synth/dCMP_Mease_dom"/>
</dbReference>